<sequence>MTRGIAAGLAATVAAPTPLRGTAATAGHAGPLVDSGKARALAASSVGDSTLWPGAPSATGSEMPHAARGIGARQ</sequence>
<gene>
    <name evidence="2" type="ORF">NCTC10911_00907</name>
</gene>
<reference evidence="2 3" key="1">
    <citation type="submission" date="2018-06" db="EMBL/GenBank/DDBJ databases">
        <authorList>
            <consortium name="Pathogen Informatics"/>
            <person name="Doyle S."/>
        </authorList>
    </citation>
    <scope>NUCLEOTIDE SEQUENCE [LARGE SCALE GENOMIC DNA]</scope>
    <source>
        <strain evidence="2 3">NCTC10911</strain>
    </source>
</reference>
<accession>A0A0E8DK51</accession>
<dbReference type="GeneID" id="69603780"/>
<evidence type="ECO:0000256" key="1">
    <source>
        <dbReference type="SAM" id="MobiDB-lite"/>
    </source>
</evidence>
<feature type="region of interest" description="Disordered" evidence="1">
    <location>
        <begin position="47"/>
        <end position="74"/>
    </location>
</feature>
<dbReference type="RefSeq" id="WP_124740654.1">
    <property type="nucleotide sequence ID" value="NZ_AP026936.1"/>
</dbReference>
<organism evidence="2 3">
    <name type="scientific">Bordetella pertussis</name>
    <dbReference type="NCBI Taxonomy" id="520"/>
    <lineage>
        <taxon>Bacteria</taxon>
        <taxon>Pseudomonadati</taxon>
        <taxon>Pseudomonadota</taxon>
        <taxon>Betaproteobacteria</taxon>
        <taxon>Burkholderiales</taxon>
        <taxon>Alcaligenaceae</taxon>
        <taxon>Bordetella</taxon>
    </lineage>
</organism>
<name>A0A0E8DK51_BORPT</name>
<protein>
    <submittedName>
        <fullName evidence="2">Uncharacterized protein</fullName>
    </submittedName>
</protein>
<proteinExistence type="predicted"/>
<dbReference type="EMBL" id="UFTT01000002">
    <property type="protein sequence ID" value="SUV63895.1"/>
    <property type="molecule type" value="Genomic_DNA"/>
</dbReference>
<dbReference type="AlphaFoldDB" id="A0A0E8DK51"/>
<dbReference type="Proteomes" id="UP000255014">
    <property type="component" value="Unassembled WGS sequence"/>
</dbReference>
<evidence type="ECO:0000313" key="2">
    <source>
        <dbReference type="EMBL" id="SUV63895.1"/>
    </source>
</evidence>
<evidence type="ECO:0000313" key="3">
    <source>
        <dbReference type="Proteomes" id="UP000255014"/>
    </source>
</evidence>